<dbReference type="GO" id="GO:0016740">
    <property type="term" value="F:transferase activity"/>
    <property type="evidence" value="ECO:0007669"/>
    <property type="project" value="UniProtKB-KW"/>
</dbReference>
<proteinExistence type="predicted"/>
<keyword evidence="3" id="KW-1185">Reference proteome</keyword>
<keyword evidence="2" id="KW-0808">Transferase</keyword>
<name>A0A316G814_9RHOB</name>
<protein>
    <submittedName>
        <fullName evidence="2">Glycosyl transferase family 2</fullName>
    </submittedName>
</protein>
<dbReference type="SUPFAM" id="SSF53448">
    <property type="entry name" value="Nucleotide-diphospho-sugar transferases"/>
    <property type="match status" value="1"/>
</dbReference>
<dbReference type="InterPro" id="IPR029044">
    <property type="entry name" value="Nucleotide-diphossugar_trans"/>
</dbReference>
<comment type="caution">
    <text evidence="2">The sequence shown here is derived from an EMBL/GenBank/DDBJ whole genome shotgun (WGS) entry which is preliminary data.</text>
</comment>
<evidence type="ECO:0000313" key="2">
    <source>
        <dbReference type="EMBL" id="PWK56335.1"/>
    </source>
</evidence>
<dbReference type="Proteomes" id="UP000245390">
    <property type="component" value="Unassembled WGS sequence"/>
</dbReference>
<dbReference type="AlphaFoldDB" id="A0A316G814"/>
<organism evidence="2 3">
    <name type="scientific">Silicimonas algicola</name>
    <dbReference type="NCBI Taxonomy" id="1826607"/>
    <lineage>
        <taxon>Bacteria</taxon>
        <taxon>Pseudomonadati</taxon>
        <taxon>Pseudomonadota</taxon>
        <taxon>Alphaproteobacteria</taxon>
        <taxon>Rhodobacterales</taxon>
        <taxon>Paracoccaceae</taxon>
    </lineage>
</organism>
<dbReference type="EMBL" id="QGGV01000004">
    <property type="protein sequence ID" value="PWK56335.1"/>
    <property type="molecule type" value="Genomic_DNA"/>
</dbReference>
<feature type="region of interest" description="Disordered" evidence="1">
    <location>
        <begin position="364"/>
        <end position="383"/>
    </location>
</feature>
<evidence type="ECO:0000256" key="1">
    <source>
        <dbReference type="SAM" id="MobiDB-lite"/>
    </source>
</evidence>
<gene>
    <name evidence="2" type="ORF">C8D95_1046</name>
</gene>
<accession>A0A316G814</accession>
<dbReference type="RefSeq" id="WP_170121480.1">
    <property type="nucleotide sequence ID" value="NZ_CP034588.1"/>
</dbReference>
<reference evidence="2 3" key="1">
    <citation type="submission" date="2018-05" db="EMBL/GenBank/DDBJ databases">
        <title>Genomic Encyclopedia of Type Strains, Phase IV (KMG-IV): sequencing the most valuable type-strain genomes for metagenomic binning, comparative biology and taxonomic classification.</title>
        <authorList>
            <person name="Goeker M."/>
        </authorList>
    </citation>
    <scope>NUCLEOTIDE SEQUENCE [LARGE SCALE GENOMIC DNA]</scope>
    <source>
        <strain evidence="2 3">DSM 103371</strain>
    </source>
</reference>
<sequence length="383" mass="42891">MAQESCLLVTTVKDEGANILEWVAHHRLCGFDRIQIYQNNSTDTTVQTLRILDRLGIIEFHQNNQGGDAFQIRAYRRAARSEAFAAADWCMVLDGDELLNVKVGEHRVQDLIAACPDTAQTIIVNWRIFGSGGEGEIKHDLVSEQFTRAEAKTDILERLTAFKPLFRTDSFRKPGIHLPRDPVGGSADKVLCNASGLMDGEFRRKHWRSCDPGMRQFAQVNHYILRDLTSFLVKHARGSANAPHRDLGLNYWRTHNRNEAVVTSLADRAPAIRDEMRRLNELSDGRLMPLRARAVRQHRLRVEEMLKDDAVAALRDAILAEMEAAPVPPVEEAEVPASTSRAIGVTPFRLPDAVKRQAVFHSVRAPAPDTATPGSSRKKTVRA</sequence>
<dbReference type="Pfam" id="PF13704">
    <property type="entry name" value="Glyco_tranf_2_4"/>
    <property type="match status" value="1"/>
</dbReference>
<evidence type="ECO:0000313" key="3">
    <source>
        <dbReference type="Proteomes" id="UP000245390"/>
    </source>
</evidence>